<accession>A0ABR3GJY3</accession>
<protein>
    <submittedName>
        <fullName evidence="2">Uncharacterized protein</fullName>
    </submittedName>
</protein>
<evidence type="ECO:0000313" key="2">
    <source>
        <dbReference type="EMBL" id="KAL0636230.1"/>
    </source>
</evidence>
<evidence type="ECO:0000256" key="1">
    <source>
        <dbReference type="SAM" id="SignalP"/>
    </source>
</evidence>
<gene>
    <name evidence="2" type="ORF">Q9L58_004791</name>
</gene>
<proteinExistence type="predicted"/>
<dbReference type="EMBL" id="JBBBZM010000054">
    <property type="protein sequence ID" value="KAL0636230.1"/>
    <property type="molecule type" value="Genomic_DNA"/>
</dbReference>
<dbReference type="Proteomes" id="UP001447188">
    <property type="component" value="Unassembled WGS sequence"/>
</dbReference>
<sequence>MTGIRPFFQLFLYLFIHALFPEQVQAQAQNRTFSMVALNSASTAINNKIVVRASNANPSGIGVGFPGPALLNVFIYNQKMYMACSTSPTGVCIGYFQKNYGGLSRGWDFRFWTSEDFPNTDPVGSYAGRFGVRDDGGVNILFEGVDQSTGLNGSPNIQLCPYPGVTNSPYGYVSGVDAVGCVFGTRFKVLYADANNCP</sequence>
<keyword evidence="3" id="KW-1185">Reference proteome</keyword>
<feature type="chain" id="PRO_5045713193" evidence="1">
    <location>
        <begin position="27"/>
        <end position="198"/>
    </location>
</feature>
<keyword evidence="1" id="KW-0732">Signal</keyword>
<organism evidence="2 3">
    <name type="scientific">Discina gigas</name>
    <dbReference type="NCBI Taxonomy" id="1032678"/>
    <lineage>
        <taxon>Eukaryota</taxon>
        <taxon>Fungi</taxon>
        <taxon>Dikarya</taxon>
        <taxon>Ascomycota</taxon>
        <taxon>Pezizomycotina</taxon>
        <taxon>Pezizomycetes</taxon>
        <taxon>Pezizales</taxon>
        <taxon>Discinaceae</taxon>
        <taxon>Discina</taxon>
    </lineage>
</organism>
<comment type="caution">
    <text evidence="2">The sequence shown here is derived from an EMBL/GenBank/DDBJ whole genome shotgun (WGS) entry which is preliminary data.</text>
</comment>
<reference evidence="2 3" key="1">
    <citation type="submission" date="2024-02" db="EMBL/GenBank/DDBJ databases">
        <title>Discinaceae phylogenomics.</title>
        <authorList>
            <person name="Dirks A.C."/>
            <person name="James T.Y."/>
        </authorList>
    </citation>
    <scope>NUCLEOTIDE SEQUENCE [LARGE SCALE GENOMIC DNA]</scope>
    <source>
        <strain evidence="2 3">ACD0624</strain>
    </source>
</reference>
<feature type="signal peptide" evidence="1">
    <location>
        <begin position="1"/>
        <end position="26"/>
    </location>
</feature>
<evidence type="ECO:0000313" key="3">
    <source>
        <dbReference type="Proteomes" id="UP001447188"/>
    </source>
</evidence>
<name>A0ABR3GJY3_9PEZI</name>